<dbReference type="PANTHER" id="PTHR37308:SF1">
    <property type="entry name" value="POLYPRENYL-PHOSPHATE TRANSPORTER"/>
    <property type="match status" value="1"/>
</dbReference>
<protein>
    <submittedName>
        <fullName evidence="2">DUF368 domain-containing protein</fullName>
    </submittedName>
</protein>
<feature type="transmembrane region" description="Helical" evidence="1">
    <location>
        <begin position="53"/>
        <end position="75"/>
    </location>
</feature>
<keyword evidence="1" id="KW-0812">Transmembrane</keyword>
<evidence type="ECO:0000313" key="2">
    <source>
        <dbReference type="EMBL" id="GEN45591.1"/>
    </source>
</evidence>
<evidence type="ECO:0000313" key="3">
    <source>
        <dbReference type="Proteomes" id="UP000321440"/>
    </source>
</evidence>
<feature type="transmembrane region" description="Helical" evidence="1">
    <location>
        <begin position="147"/>
        <end position="178"/>
    </location>
</feature>
<dbReference type="PANTHER" id="PTHR37308">
    <property type="entry name" value="INTEGRAL MEMBRANE PROTEIN"/>
    <property type="match status" value="1"/>
</dbReference>
<gene>
    <name evidence="2" type="ORF">AHA02nite_13670</name>
</gene>
<proteinExistence type="predicted"/>
<reference evidence="2 3" key="1">
    <citation type="submission" date="2019-07" db="EMBL/GenBank/DDBJ databases">
        <title>Whole genome shotgun sequence of Alkalibacillus haloalkaliphilus NBRC 103110.</title>
        <authorList>
            <person name="Hosoyama A."/>
            <person name="Uohara A."/>
            <person name="Ohji S."/>
            <person name="Ichikawa N."/>
        </authorList>
    </citation>
    <scope>NUCLEOTIDE SEQUENCE [LARGE SCALE GENOMIC DNA]</scope>
    <source>
        <strain evidence="2 3">NBRC 103110</strain>
    </source>
</reference>
<dbReference type="Proteomes" id="UP000321440">
    <property type="component" value="Unassembled WGS sequence"/>
</dbReference>
<evidence type="ECO:0000256" key="1">
    <source>
        <dbReference type="SAM" id="Phobius"/>
    </source>
</evidence>
<keyword evidence="1" id="KW-0472">Membrane</keyword>
<organism evidence="2 3">
    <name type="scientific">Alkalibacillus haloalkaliphilus</name>
    <dbReference type="NCBI Taxonomy" id="94136"/>
    <lineage>
        <taxon>Bacteria</taxon>
        <taxon>Bacillati</taxon>
        <taxon>Bacillota</taxon>
        <taxon>Bacilli</taxon>
        <taxon>Bacillales</taxon>
        <taxon>Bacillaceae</taxon>
        <taxon>Alkalibacillus</taxon>
    </lineage>
</organism>
<feature type="transmembrane region" description="Helical" evidence="1">
    <location>
        <begin position="12"/>
        <end position="32"/>
    </location>
</feature>
<feature type="transmembrane region" description="Helical" evidence="1">
    <location>
        <begin position="81"/>
        <end position="100"/>
    </location>
</feature>
<feature type="transmembrane region" description="Helical" evidence="1">
    <location>
        <begin position="250"/>
        <end position="268"/>
    </location>
</feature>
<dbReference type="InterPro" id="IPR007163">
    <property type="entry name" value="VCA0040-like"/>
</dbReference>
<dbReference type="EMBL" id="BJYA01000007">
    <property type="protein sequence ID" value="GEN45591.1"/>
    <property type="molecule type" value="Genomic_DNA"/>
</dbReference>
<keyword evidence="3" id="KW-1185">Reference proteome</keyword>
<feature type="transmembrane region" description="Helical" evidence="1">
    <location>
        <begin position="112"/>
        <end position="132"/>
    </location>
</feature>
<dbReference type="OrthoDB" id="9793746at2"/>
<sequence length="275" mass="29986">MYQYIWRGMAVGMSEAVPGVSGSTVAMILAIYERLIYNLSLLSTKHRKEALPFLVPFGVGMVVGFALSIVTIHLLLTHFRAPTLIFFVGIIVGFLPVLWQEGVKQAKRDYRLIDYIVMILFITVVVVASLFSDFNQIELTTLAANDVIFLMVAGFVASTALVLPGISGALMLTILGVYELATASLVQMHWPVIFSIGIGVIAGVLFMSRLIQYLLNHYTQSTYAAMVGLVAGSIFVIFNTLTWGEIQQHIILSVASGLLGLIFVSMVTKSVGMKG</sequence>
<accession>A0A511W497</accession>
<dbReference type="Pfam" id="PF04018">
    <property type="entry name" value="VCA0040-like"/>
    <property type="match status" value="1"/>
</dbReference>
<name>A0A511W497_9BACI</name>
<dbReference type="RefSeq" id="WP_146815661.1">
    <property type="nucleotide sequence ID" value="NZ_BJYA01000007.1"/>
</dbReference>
<feature type="transmembrane region" description="Helical" evidence="1">
    <location>
        <begin position="190"/>
        <end position="211"/>
    </location>
</feature>
<comment type="caution">
    <text evidence="2">The sequence shown here is derived from an EMBL/GenBank/DDBJ whole genome shotgun (WGS) entry which is preliminary data.</text>
</comment>
<dbReference type="AlphaFoldDB" id="A0A511W497"/>
<feature type="transmembrane region" description="Helical" evidence="1">
    <location>
        <begin position="223"/>
        <end position="243"/>
    </location>
</feature>
<keyword evidence="1" id="KW-1133">Transmembrane helix</keyword>